<name>A0A9K3L8U5_9STRA</name>
<evidence type="ECO:0000313" key="1">
    <source>
        <dbReference type="EMBL" id="KAG7357617.1"/>
    </source>
</evidence>
<dbReference type="EMBL" id="JAGRRH010000015">
    <property type="protein sequence ID" value="KAG7357617.1"/>
    <property type="molecule type" value="Genomic_DNA"/>
</dbReference>
<gene>
    <name evidence="1" type="ORF">IV203_002305</name>
</gene>
<evidence type="ECO:0000313" key="2">
    <source>
        <dbReference type="Proteomes" id="UP000693970"/>
    </source>
</evidence>
<protein>
    <submittedName>
        <fullName evidence="1">Uncharacterized protein</fullName>
    </submittedName>
</protein>
<keyword evidence="2" id="KW-1185">Reference proteome</keyword>
<dbReference type="Proteomes" id="UP000693970">
    <property type="component" value="Unassembled WGS sequence"/>
</dbReference>
<reference evidence="1" key="1">
    <citation type="journal article" date="2021" name="Sci. Rep.">
        <title>Diploid genomic architecture of Nitzschia inconspicua, an elite biomass production diatom.</title>
        <authorList>
            <person name="Oliver A."/>
            <person name="Podell S."/>
            <person name="Pinowska A."/>
            <person name="Traller J.C."/>
            <person name="Smith S.R."/>
            <person name="McClure R."/>
            <person name="Beliaev A."/>
            <person name="Bohutskyi P."/>
            <person name="Hill E.A."/>
            <person name="Rabines A."/>
            <person name="Zheng H."/>
            <person name="Allen L.Z."/>
            <person name="Kuo A."/>
            <person name="Grigoriev I.V."/>
            <person name="Allen A.E."/>
            <person name="Hazlebeck D."/>
            <person name="Allen E.E."/>
        </authorList>
    </citation>
    <scope>NUCLEOTIDE SEQUENCE</scope>
    <source>
        <strain evidence="1">Hildebrandi</strain>
    </source>
</reference>
<organism evidence="1 2">
    <name type="scientific">Nitzschia inconspicua</name>
    <dbReference type="NCBI Taxonomy" id="303405"/>
    <lineage>
        <taxon>Eukaryota</taxon>
        <taxon>Sar</taxon>
        <taxon>Stramenopiles</taxon>
        <taxon>Ochrophyta</taxon>
        <taxon>Bacillariophyta</taxon>
        <taxon>Bacillariophyceae</taxon>
        <taxon>Bacillariophycidae</taxon>
        <taxon>Bacillariales</taxon>
        <taxon>Bacillariaceae</taxon>
        <taxon>Nitzschia</taxon>
    </lineage>
</organism>
<reference evidence="1" key="2">
    <citation type="submission" date="2021-04" db="EMBL/GenBank/DDBJ databases">
        <authorList>
            <person name="Podell S."/>
        </authorList>
    </citation>
    <scope>NUCLEOTIDE SEQUENCE</scope>
    <source>
        <strain evidence="1">Hildebrandi</strain>
    </source>
</reference>
<sequence>MSFRFVRRDIEYSKSVQTRLINQSFEPDILPPHILGCSDDFNVTFQRIDQYFNSLLEDDTQEAVEWQQWESLSPMEKDMYQHHITVLKEQRQVMMQTMNDERKDRNCGGGILCRTRVEENKLMRALSRGMSYEDIRKRFFKGKRSFPSTRFQLYHLHYLQFALSSDVASVWATGLRPGQRTTDVRKISWTDHQRSVASLRCTFPDYVSNFVMDDDLATTNHRFSHIAVPKRLQKLRFWDHQRSLIPHRLRCTVQAPASNFVTSKTTIDDDLAYDTNHLFFRIAVRNSVNTTL</sequence>
<proteinExistence type="predicted"/>
<comment type="caution">
    <text evidence="1">The sequence shown here is derived from an EMBL/GenBank/DDBJ whole genome shotgun (WGS) entry which is preliminary data.</text>
</comment>
<dbReference type="AlphaFoldDB" id="A0A9K3L8U5"/>
<accession>A0A9K3L8U5</accession>